<name>E6QHQ8_9ZZZZ</name>
<dbReference type="AlphaFoldDB" id="E6QHQ8"/>
<feature type="compositionally biased region" description="Basic and acidic residues" evidence="1">
    <location>
        <begin position="384"/>
        <end position="395"/>
    </location>
</feature>
<feature type="region of interest" description="Disordered" evidence="1">
    <location>
        <begin position="152"/>
        <end position="174"/>
    </location>
</feature>
<protein>
    <recommendedName>
        <fullName evidence="2">SH3b domain-containing protein</fullName>
    </recommendedName>
</protein>
<proteinExistence type="predicted"/>
<dbReference type="Gene3D" id="2.30.30.40">
    <property type="entry name" value="SH3 Domains"/>
    <property type="match status" value="1"/>
</dbReference>
<dbReference type="InterPro" id="IPR003646">
    <property type="entry name" value="SH3-like_bac-type"/>
</dbReference>
<feature type="region of interest" description="Disordered" evidence="1">
    <location>
        <begin position="372"/>
        <end position="401"/>
    </location>
</feature>
<sequence>MALGLMLSLVSCARFEQQPHDHVYVSSRQVYLHDRVAAVSNRVALVTNGQPLEVLEHGRRFYKVRTAKGEIGWLEEHAVIDQDEYGKFQALDRDHAQDQAVATAQLRDDLYLHLTPGRKTDHFLLIAGNAHVQLLARGSVPRVVMAGAVPAARPASAPEQQATTSAAASDAPPPVPMEDWWLVRDAQGHVGWLLGSRVDVDIPDAVGEYAEGQRMVAAYPLATVVDHGEREARPPKQDPRHSRQRPLSESNASSNSQPAATLAVPPVERTMTEYLTLLAPPRSGLPYDFDQIRVFTWSLNHHRYETAYRLHGFRGYLPVRLTQENDNGQIEPVFSFQIAADSGVTTDPDTGQVHPLHPRTIAFRLEGNITRRTGGDLGPIELSHSSDESAKSGEKPKRKRR</sequence>
<dbReference type="EMBL" id="CABQ01000019">
    <property type="protein sequence ID" value="CBI06772.1"/>
    <property type="molecule type" value="Genomic_DNA"/>
</dbReference>
<feature type="compositionally biased region" description="Basic and acidic residues" evidence="1">
    <location>
        <begin position="228"/>
        <end position="241"/>
    </location>
</feature>
<evidence type="ECO:0000259" key="2">
    <source>
        <dbReference type="Pfam" id="PF08239"/>
    </source>
</evidence>
<reference evidence="3" key="1">
    <citation type="submission" date="2009-10" db="EMBL/GenBank/DDBJ databases">
        <title>Diversity of trophic interactions inside an arsenic-rich microbial ecosystem.</title>
        <authorList>
            <person name="Bertin P.N."/>
            <person name="Heinrich-Salmeron A."/>
            <person name="Pelletier E."/>
            <person name="Goulhen-Chollet F."/>
            <person name="Arsene-Ploetze F."/>
            <person name="Gallien S."/>
            <person name="Calteau A."/>
            <person name="Vallenet D."/>
            <person name="Casiot C."/>
            <person name="Chane-Woon-Ming B."/>
            <person name="Giloteaux L."/>
            <person name="Barakat M."/>
            <person name="Bonnefoy V."/>
            <person name="Bruneel O."/>
            <person name="Chandler M."/>
            <person name="Cleiss J."/>
            <person name="Duran R."/>
            <person name="Elbaz-Poulichet F."/>
            <person name="Fonknechten N."/>
            <person name="Lauga B."/>
            <person name="Mornico D."/>
            <person name="Ortet P."/>
            <person name="Schaeffer C."/>
            <person name="Siguier P."/>
            <person name="Alexander Thil Smith A."/>
            <person name="Van Dorsselaer A."/>
            <person name="Weissenbach J."/>
            <person name="Medigue C."/>
            <person name="Le Paslier D."/>
        </authorList>
    </citation>
    <scope>NUCLEOTIDE SEQUENCE</scope>
</reference>
<evidence type="ECO:0000256" key="1">
    <source>
        <dbReference type="SAM" id="MobiDB-lite"/>
    </source>
</evidence>
<evidence type="ECO:0000313" key="3">
    <source>
        <dbReference type="EMBL" id="CBI06772.1"/>
    </source>
</evidence>
<dbReference type="Pfam" id="PF08239">
    <property type="entry name" value="SH3_3"/>
    <property type="match status" value="1"/>
</dbReference>
<feature type="region of interest" description="Disordered" evidence="1">
    <location>
        <begin position="228"/>
        <end position="263"/>
    </location>
</feature>
<feature type="domain" description="SH3b" evidence="2">
    <location>
        <begin position="40"/>
        <end position="77"/>
    </location>
</feature>
<comment type="caution">
    <text evidence="3">The sequence shown here is derived from an EMBL/GenBank/DDBJ whole genome shotgun (WGS) entry which is preliminary data.</text>
</comment>
<feature type="compositionally biased region" description="Low complexity" evidence="1">
    <location>
        <begin position="152"/>
        <end position="170"/>
    </location>
</feature>
<feature type="compositionally biased region" description="Polar residues" evidence="1">
    <location>
        <begin position="245"/>
        <end position="259"/>
    </location>
</feature>
<organism evidence="3">
    <name type="scientific">mine drainage metagenome</name>
    <dbReference type="NCBI Taxonomy" id="410659"/>
    <lineage>
        <taxon>unclassified sequences</taxon>
        <taxon>metagenomes</taxon>
        <taxon>ecological metagenomes</taxon>
    </lineage>
</organism>
<gene>
    <name evidence="3" type="ORF">CARN6_0042</name>
</gene>
<accession>E6QHQ8</accession>